<accession>A0A814KKG7</accession>
<dbReference type="EMBL" id="CAJNOK010001927">
    <property type="protein sequence ID" value="CAF0836406.1"/>
    <property type="molecule type" value="Genomic_DNA"/>
</dbReference>
<feature type="compositionally biased region" description="Basic and acidic residues" evidence="1">
    <location>
        <begin position="12"/>
        <end position="24"/>
    </location>
</feature>
<comment type="caution">
    <text evidence="3">The sequence shown here is derived from an EMBL/GenBank/DDBJ whole genome shotgun (WGS) entry which is preliminary data.</text>
</comment>
<dbReference type="EMBL" id="CAJNOQ010004292">
    <property type="protein sequence ID" value="CAF1052842.1"/>
    <property type="molecule type" value="Genomic_DNA"/>
</dbReference>
<evidence type="ECO:0000313" key="3">
    <source>
        <dbReference type="EMBL" id="CAF1052842.1"/>
    </source>
</evidence>
<reference evidence="3" key="1">
    <citation type="submission" date="2021-02" db="EMBL/GenBank/DDBJ databases">
        <authorList>
            <person name="Nowell W R."/>
        </authorList>
    </citation>
    <scope>NUCLEOTIDE SEQUENCE</scope>
</reference>
<protein>
    <submittedName>
        <fullName evidence="3">Uncharacterized protein</fullName>
    </submittedName>
</protein>
<feature type="compositionally biased region" description="Low complexity" evidence="1">
    <location>
        <begin position="52"/>
        <end position="63"/>
    </location>
</feature>
<sequence length="177" mass="18095">DVNCEGRQGKKPGFDKDSTDHDGSSKTGLQVQEQNRGRPGAGMGGHGGRSGSSGSSDGSMSPGRTGGVHHHGDNRAGIHSGRSPVSVPGGRGNKEIGGGKHKDKKDKKKDRKKHGKQHGGSGSRDSSRGSSRGSSPGSKSPHHGGQGTGGRGGAHHGSLNPAGDHTRERKGPHHRKD</sequence>
<dbReference type="Proteomes" id="UP000681722">
    <property type="component" value="Unassembled WGS sequence"/>
</dbReference>
<dbReference type="EMBL" id="CAJOBC010004292">
    <property type="protein sequence ID" value="CAF3822222.1"/>
    <property type="molecule type" value="Genomic_DNA"/>
</dbReference>
<evidence type="ECO:0000256" key="1">
    <source>
        <dbReference type="SAM" id="MobiDB-lite"/>
    </source>
</evidence>
<keyword evidence="6" id="KW-1185">Reference proteome</keyword>
<evidence type="ECO:0000313" key="2">
    <source>
        <dbReference type="EMBL" id="CAF0836406.1"/>
    </source>
</evidence>
<feature type="compositionally biased region" description="Gly residues" evidence="1">
    <location>
        <begin position="39"/>
        <end position="51"/>
    </location>
</feature>
<evidence type="ECO:0000313" key="4">
    <source>
        <dbReference type="EMBL" id="CAF3621216.1"/>
    </source>
</evidence>
<name>A0A814KKG7_9BILA</name>
<feature type="compositionally biased region" description="Basic residues" evidence="1">
    <location>
        <begin position="101"/>
        <end position="117"/>
    </location>
</feature>
<dbReference type="Proteomes" id="UP000677228">
    <property type="component" value="Unassembled WGS sequence"/>
</dbReference>
<dbReference type="Proteomes" id="UP000663829">
    <property type="component" value="Unassembled WGS sequence"/>
</dbReference>
<organism evidence="3 6">
    <name type="scientific">Didymodactylos carnosus</name>
    <dbReference type="NCBI Taxonomy" id="1234261"/>
    <lineage>
        <taxon>Eukaryota</taxon>
        <taxon>Metazoa</taxon>
        <taxon>Spiralia</taxon>
        <taxon>Gnathifera</taxon>
        <taxon>Rotifera</taxon>
        <taxon>Eurotatoria</taxon>
        <taxon>Bdelloidea</taxon>
        <taxon>Philodinida</taxon>
        <taxon>Philodinidae</taxon>
        <taxon>Didymodactylos</taxon>
    </lineage>
</organism>
<dbReference type="AlphaFoldDB" id="A0A814KKG7"/>
<dbReference type="EMBL" id="CAJOBA010001927">
    <property type="protein sequence ID" value="CAF3621216.1"/>
    <property type="molecule type" value="Genomic_DNA"/>
</dbReference>
<feature type="compositionally biased region" description="Low complexity" evidence="1">
    <location>
        <begin position="128"/>
        <end position="139"/>
    </location>
</feature>
<dbReference type="Proteomes" id="UP000682733">
    <property type="component" value="Unassembled WGS sequence"/>
</dbReference>
<feature type="region of interest" description="Disordered" evidence="1">
    <location>
        <begin position="1"/>
        <end position="177"/>
    </location>
</feature>
<proteinExistence type="predicted"/>
<evidence type="ECO:0000313" key="5">
    <source>
        <dbReference type="EMBL" id="CAF3822222.1"/>
    </source>
</evidence>
<feature type="non-terminal residue" evidence="3">
    <location>
        <position position="1"/>
    </location>
</feature>
<evidence type="ECO:0000313" key="6">
    <source>
        <dbReference type="Proteomes" id="UP000663829"/>
    </source>
</evidence>
<gene>
    <name evidence="3" type="ORF">GPM918_LOCUS16375</name>
    <name evidence="2" type="ORF">OVA965_LOCUS6414</name>
    <name evidence="5" type="ORF">SRO942_LOCUS16375</name>
    <name evidence="4" type="ORF">TMI583_LOCUS6410</name>
</gene>
<feature type="compositionally biased region" description="Polar residues" evidence="1">
    <location>
        <begin position="25"/>
        <end position="34"/>
    </location>
</feature>